<accession>A0A1V3WZ84</accession>
<reference evidence="1 2" key="1">
    <citation type="submission" date="2017-02" db="EMBL/GenBank/DDBJ databases">
        <title>Complete genome sequences of Mycobacterium kansasii strains isolated from rhesus macaques.</title>
        <authorList>
            <person name="Panda A."/>
            <person name="Nagaraj S."/>
            <person name="Zhao X."/>
            <person name="Tettelin H."/>
            <person name="Detolla L.J."/>
        </authorList>
    </citation>
    <scope>NUCLEOTIDE SEQUENCE [LARGE SCALE GENOMIC DNA]</scope>
    <source>
        <strain evidence="1 2">11-3813</strain>
    </source>
</reference>
<comment type="caution">
    <text evidence="1">The sequence shown here is derived from an EMBL/GenBank/DDBJ whole genome shotgun (WGS) entry which is preliminary data.</text>
</comment>
<dbReference type="EMBL" id="MVBM01000005">
    <property type="protein sequence ID" value="OOK72363.1"/>
    <property type="molecule type" value="Genomic_DNA"/>
</dbReference>
<sequence>MNAGVAVSNSRADDAVRLTYNWLNGVMAINDLNVTDGANPASEVGFQERAAGKVNDNRGRVGKFTRPIELMPPDPYGHT</sequence>
<proteinExistence type="predicted"/>
<evidence type="ECO:0000313" key="1">
    <source>
        <dbReference type="EMBL" id="OOK72363.1"/>
    </source>
</evidence>
<name>A0A1V3WZ84_MYCKA</name>
<dbReference type="Proteomes" id="UP000189229">
    <property type="component" value="Unassembled WGS sequence"/>
</dbReference>
<protein>
    <submittedName>
        <fullName evidence="1">Uncharacterized protein</fullName>
    </submittedName>
</protein>
<gene>
    <name evidence="1" type="ORF">BZL30_5962</name>
</gene>
<dbReference type="AlphaFoldDB" id="A0A1V3WZ84"/>
<evidence type="ECO:0000313" key="2">
    <source>
        <dbReference type="Proteomes" id="UP000189229"/>
    </source>
</evidence>
<organism evidence="1 2">
    <name type="scientific">Mycobacterium kansasii</name>
    <dbReference type="NCBI Taxonomy" id="1768"/>
    <lineage>
        <taxon>Bacteria</taxon>
        <taxon>Bacillati</taxon>
        <taxon>Actinomycetota</taxon>
        <taxon>Actinomycetes</taxon>
        <taxon>Mycobacteriales</taxon>
        <taxon>Mycobacteriaceae</taxon>
        <taxon>Mycobacterium</taxon>
    </lineage>
</organism>